<comment type="caution">
    <text evidence="1">The sequence shown here is derived from an EMBL/GenBank/DDBJ whole genome shotgun (WGS) entry which is preliminary data.</text>
</comment>
<keyword evidence="1" id="KW-0238">DNA-binding</keyword>
<reference evidence="1 2" key="1">
    <citation type="submission" date="2018-04" db="EMBL/GenBank/DDBJ databases">
        <title>Cupriavidus necator CR12 genome sequencing and assembly.</title>
        <authorList>
            <person name="Ben Fekih I."/>
            <person name="Mazhar H.S."/>
            <person name="Bello S.K."/>
            <person name="Rensing C."/>
        </authorList>
    </citation>
    <scope>NUCLEOTIDE SEQUENCE [LARGE SCALE GENOMIC DNA]</scope>
    <source>
        <strain evidence="1 2">CR12</strain>
    </source>
</reference>
<proteinExistence type="predicted"/>
<evidence type="ECO:0000313" key="2">
    <source>
        <dbReference type="Proteomes" id="UP000253501"/>
    </source>
</evidence>
<dbReference type="EMBL" id="QDHA01000003">
    <property type="protein sequence ID" value="RCJ10324.1"/>
    <property type="molecule type" value="Genomic_DNA"/>
</dbReference>
<name>A0A367PRZ6_CUPNE</name>
<evidence type="ECO:0000313" key="1">
    <source>
        <dbReference type="EMBL" id="RCJ10324.1"/>
    </source>
</evidence>
<dbReference type="GO" id="GO:0003677">
    <property type="term" value="F:DNA binding"/>
    <property type="evidence" value="ECO:0007669"/>
    <property type="project" value="UniProtKB-KW"/>
</dbReference>
<dbReference type="AlphaFoldDB" id="A0A367PRZ6"/>
<dbReference type="Proteomes" id="UP000253501">
    <property type="component" value="Unassembled WGS sequence"/>
</dbReference>
<protein>
    <submittedName>
        <fullName evidence="1">DNA-binding protein</fullName>
    </submittedName>
</protein>
<accession>A0A367PRZ6</accession>
<organism evidence="1 2">
    <name type="scientific">Cupriavidus necator</name>
    <name type="common">Alcaligenes eutrophus</name>
    <name type="synonym">Ralstonia eutropha</name>
    <dbReference type="NCBI Taxonomy" id="106590"/>
    <lineage>
        <taxon>Bacteria</taxon>
        <taxon>Pseudomonadati</taxon>
        <taxon>Pseudomonadota</taxon>
        <taxon>Betaproteobacteria</taxon>
        <taxon>Burkholderiales</taxon>
        <taxon>Burkholderiaceae</taxon>
        <taxon>Cupriavidus</taxon>
    </lineage>
</organism>
<sequence length="334" mass="37771">MPTNYLRQAIHLRALSIANRFRIIRTIDVALHCFPERPFKAALTAAQNAMRKLKKEKLLLHYRTDRFQHVYGLTVAGARWLDDHGVDAAASVRRCADMTNPEHALWMHFITLACEVRGLAAHTESEALQHLNKGRKDGEPVKQGFLDVSGKKRSLLLRPDVLAYEPDGVTWFEIDRSKRGDDREAALVALVHCVGGKVATGHVLRRVVVHAKTERILKRALALLRAEVKDSNSKTMTSGLRVYREIDDGIFEVRMLLERHHSDGRISLAEQCVGHVITQLIPTWLPKVRLDAKNKHPLTGWLGENYLPYRRPSALGPWRPATSPLPDVVRNLTS</sequence>
<gene>
    <name evidence="1" type="ORF">DDK22_01100</name>
</gene>